<dbReference type="SUPFAM" id="SSF74650">
    <property type="entry name" value="Galactose mutarotase-like"/>
    <property type="match status" value="1"/>
</dbReference>
<dbReference type="GO" id="GO:0005990">
    <property type="term" value="P:lactose catabolic process"/>
    <property type="evidence" value="ECO:0007669"/>
    <property type="project" value="TreeGrafter"/>
</dbReference>
<evidence type="ECO:0000256" key="5">
    <source>
        <dbReference type="ARBA" id="ARBA00012756"/>
    </source>
</evidence>
<dbReference type="Gene3D" id="2.60.40.10">
    <property type="entry name" value="Immunoglobulins"/>
    <property type="match status" value="2"/>
</dbReference>
<dbReference type="SUPFAM" id="SSF49785">
    <property type="entry name" value="Galactose-binding domain-like"/>
    <property type="match status" value="1"/>
</dbReference>
<evidence type="ECO:0000256" key="4">
    <source>
        <dbReference type="ARBA" id="ARBA00011245"/>
    </source>
</evidence>
<evidence type="ECO:0000259" key="11">
    <source>
        <dbReference type="SMART" id="SM01038"/>
    </source>
</evidence>
<dbReference type="Pfam" id="PF02929">
    <property type="entry name" value="Bgal_small_N"/>
    <property type="match status" value="1"/>
</dbReference>
<dbReference type="InterPro" id="IPR032312">
    <property type="entry name" value="LacZ_4"/>
</dbReference>
<dbReference type="SUPFAM" id="SSF51445">
    <property type="entry name" value="(Trans)glycosidases"/>
    <property type="match status" value="1"/>
</dbReference>
<dbReference type="GO" id="GO:0009341">
    <property type="term" value="C:beta-galactosidase complex"/>
    <property type="evidence" value="ECO:0007669"/>
    <property type="project" value="InterPro"/>
</dbReference>
<feature type="signal peptide" evidence="10">
    <location>
        <begin position="1"/>
        <end position="18"/>
    </location>
</feature>
<dbReference type="EMBL" id="JACIEP010000001">
    <property type="protein sequence ID" value="MBB4034217.1"/>
    <property type="molecule type" value="Genomic_DNA"/>
</dbReference>
<dbReference type="Gene3D" id="2.70.98.10">
    <property type="match status" value="1"/>
</dbReference>
<dbReference type="InterPro" id="IPR017853">
    <property type="entry name" value="GH"/>
</dbReference>
<keyword evidence="8 12" id="KW-0326">Glycosidase</keyword>
<comment type="similarity">
    <text evidence="3">Belongs to the glycosyl hydrolase 2 family.</text>
</comment>
<dbReference type="InterPro" id="IPR006103">
    <property type="entry name" value="Glyco_hydro_2_cat"/>
</dbReference>
<dbReference type="InterPro" id="IPR013783">
    <property type="entry name" value="Ig-like_fold"/>
</dbReference>
<comment type="subunit">
    <text evidence="4">Monomer.</text>
</comment>
<dbReference type="InterPro" id="IPR008979">
    <property type="entry name" value="Galactose-bd-like_sf"/>
</dbReference>
<dbReference type="InterPro" id="IPR036156">
    <property type="entry name" value="Beta-gal/glucu_dom_sf"/>
</dbReference>
<feature type="chain" id="PRO_5032690196" description="beta-galactosidase" evidence="10">
    <location>
        <begin position="19"/>
        <end position="1137"/>
    </location>
</feature>
<keyword evidence="13" id="KW-1185">Reference proteome</keyword>
<evidence type="ECO:0000256" key="1">
    <source>
        <dbReference type="ARBA" id="ARBA00001412"/>
    </source>
</evidence>
<dbReference type="InterPro" id="IPR050347">
    <property type="entry name" value="Bact_Beta-galactosidase"/>
</dbReference>
<dbReference type="PRINTS" id="PR00132">
    <property type="entry name" value="GLHYDRLASE2"/>
</dbReference>
<dbReference type="GO" id="GO:0030246">
    <property type="term" value="F:carbohydrate binding"/>
    <property type="evidence" value="ECO:0007669"/>
    <property type="project" value="InterPro"/>
</dbReference>
<evidence type="ECO:0000256" key="8">
    <source>
        <dbReference type="ARBA" id="ARBA00023295"/>
    </source>
</evidence>
<keyword evidence="10" id="KW-0732">Signal</keyword>
<keyword evidence="6 12" id="KW-0378">Hydrolase</keyword>
<protein>
    <recommendedName>
        <fullName evidence="5">beta-galactosidase</fullName>
        <ecNumber evidence="5">3.2.1.23</ecNumber>
    </recommendedName>
    <alternativeName>
        <fullName evidence="9">Lactase</fullName>
    </alternativeName>
</protein>
<proteinExistence type="inferred from homology"/>
<accession>A0A840CE16</accession>
<dbReference type="InterPro" id="IPR006101">
    <property type="entry name" value="Glyco_hydro_2"/>
</dbReference>
<dbReference type="RefSeq" id="WP_183305180.1">
    <property type="nucleotide sequence ID" value="NZ_JACIEP010000001.1"/>
</dbReference>
<gene>
    <name evidence="12" type="ORF">GGR21_000102</name>
</gene>
<name>A0A840CE16_9BACT</name>
<dbReference type="Pfam" id="PF02837">
    <property type="entry name" value="Glyco_hydro_2_N"/>
    <property type="match status" value="1"/>
</dbReference>
<evidence type="ECO:0000256" key="6">
    <source>
        <dbReference type="ARBA" id="ARBA00022801"/>
    </source>
</evidence>
<dbReference type="InterPro" id="IPR014718">
    <property type="entry name" value="GH-type_carb-bd"/>
</dbReference>
<dbReference type="InterPro" id="IPR004199">
    <property type="entry name" value="B-gal_small/dom_5"/>
</dbReference>
<comment type="caution">
    <text evidence="12">The sequence shown here is derived from an EMBL/GenBank/DDBJ whole genome shotgun (WGS) entry which is preliminary data.</text>
</comment>
<dbReference type="Pfam" id="PF02836">
    <property type="entry name" value="Glyco_hydro_2_C"/>
    <property type="match status" value="1"/>
</dbReference>
<evidence type="ECO:0000313" key="13">
    <source>
        <dbReference type="Proteomes" id="UP000555103"/>
    </source>
</evidence>
<dbReference type="PANTHER" id="PTHR46323:SF2">
    <property type="entry name" value="BETA-GALACTOSIDASE"/>
    <property type="match status" value="1"/>
</dbReference>
<comment type="catalytic activity">
    <reaction evidence="1">
        <text>Hydrolysis of terminal non-reducing beta-D-galactose residues in beta-D-galactosides.</text>
        <dbReference type="EC" id="3.2.1.23"/>
    </reaction>
</comment>
<dbReference type="SUPFAM" id="SSF49303">
    <property type="entry name" value="beta-Galactosidase/glucuronidase domain"/>
    <property type="match status" value="2"/>
</dbReference>
<feature type="domain" description="Beta galactosidase small chain/" evidence="11">
    <location>
        <begin position="788"/>
        <end position="1121"/>
    </location>
</feature>
<evidence type="ECO:0000256" key="9">
    <source>
        <dbReference type="ARBA" id="ARBA00032230"/>
    </source>
</evidence>
<evidence type="ECO:0000313" key="12">
    <source>
        <dbReference type="EMBL" id="MBB4034217.1"/>
    </source>
</evidence>
<sequence length="1137" mass="130241">MKKLLIGCLLFLTGINLAAQDKLPYWKDINVYSVNKEAPRSAFMSYSNKAQALTGVYENSNYYQLLNGNWKFYFVDSYIQLPDNITDPNISTDLWHDIKVPGNWEIQGFGIPIYTNHGYEFKPRNPTPPLLPEENPVGIYRRNIEIPSDWTGRDIYLHLGGVKSGVYVYVNGQEVGYSEDSKNPAEFNINKYIKAGKNILTLKVFRWTTGSYLECQDFLRISGIERDVYLWAQPKVALKDFWVISTLDDSYKNGIFKLALDIENHEKVTKSTSVSYELLDAKGHIVITGSDNIEIEADGRHTVKFAATLENVATWTSENPSLFKLVMTITSDTGQEIIPFNVGFRKIEIKESEFEKGDGEKLRLFYVNGQPIKIKGVNVHEVSQIGGHYVTPEEMRRDFELMKLHNINSVRLSHYPQDRKFYEMCDEFGFYVYDEANIESHGMYYTRYLDDVRKGSDGHKDGTKLGTLGHNPDWLDNHLYRINNMFQRNKNYPSLTIWSLGNEAGNGYNFYTAYMVLKDLDKDLMNRPVNYERALWEWNTDMFVPQYPSAAWLEEIGAKGADRPIVLSEYAHAMGNSTGDLHGQWQAIYKYPQLQGGYIWEWKDHGVLMKDEKTGRPYWGYGGDWGVDQPSDGNFMCDGLLRSDQVPQPGLTEVKYNYQDIGFEAVDLGQGLFKVINRFYFTNLSDYLVKYKIYNNGKLLKEAVLNLNTAPQTSSEIEIPYSSFKHIAPGEYFVNFEAFTKHATQLVSEGYMLAHDQFQLPLTQEEKAYDRTFNNPGLEYTEDGDNVRIHSSKVNFVFDKKQGIVTSYKVDGTEYFNDGFGIQPNFWRGPTDNDYGNGAPMRLQTWKQASKNFNVINVERMPTSDYTVAMQVDYLLPTGNHYLLQYSLDRSGTLHVSAKFTALEIEADDVAKTLEAETATHSPQAIADLQAKAKNKILEIPRVGVRFRLPVEMDNIKYFGRGPEENYIDRNKGTLVGLYSAKVEELYFGYARPQENGHHTDSRWFTATTNKGKGLLVKATETIGFNALRNTVEDFDAQEADAPYQWYNFTPEEIANRDDAKAENRRPKQTHISDIEPRDFVEVCVDMKQQGVGGYDSWGSRPIPAATIYSNVDYDWSFTLVPINSTRDAESKILLKY</sequence>
<dbReference type="Pfam" id="PF16353">
    <property type="entry name" value="LacZ_4"/>
    <property type="match status" value="1"/>
</dbReference>
<dbReference type="GO" id="GO:0004565">
    <property type="term" value="F:beta-galactosidase activity"/>
    <property type="evidence" value="ECO:0007669"/>
    <property type="project" value="UniProtKB-EC"/>
</dbReference>
<reference evidence="12 13" key="1">
    <citation type="submission" date="2020-08" db="EMBL/GenBank/DDBJ databases">
        <title>Genomic Encyclopedia of Type Strains, Phase IV (KMG-IV): sequencing the most valuable type-strain genomes for metagenomic binning, comparative biology and taxonomic classification.</title>
        <authorList>
            <person name="Goeker M."/>
        </authorList>
    </citation>
    <scope>NUCLEOTIDE SEQUENCE [LARGE SCALE GENOMIC DNA]</scope>
    <source>
        <strain evidence="12 13">DSM 104969</strain>
    </source>
</reference>
<dbReference type="InterPro" id="IPR011013">
    <property type="entry name" value="Gal_mutarotase_sf_dom"/>
</dbReference>
<dbReference type="Proteomes" id="UP000555103">
    <property type="component" value="Unassembled WGS sequence"/>
</dbReference>
<dbReference type="Pfam" id="PF00703">
    <property type="entry name" value="Glyco_hydro_2"/>
    <property type="match status" value="1"/>
</dbReference>
<evidence type="ECO:0000256" key="10">
    <source>
        <dbReference type="SAM" id="SignalP"/>
    </source>
</evidence>
<dbReference type="EC" id="3.2.1.23" evidence="5"/>
<organism evidence="12 13">
    <name type="scientific">Dysgonomonas hofstadii</name>
    <dbReference type="NCBI Taxonomy" id="637886"/>
    <lineage>
        <taxon>Bacteria</taxon>
        <taxon>Pseudomonadati</taxon>
        <taxon>Bacteroidota</taxon>
        <taxon>Bacteroidia</taxon>
        <taxon>Bacteroidales</taxon>
        <taxon>Dysgonomonadaceae</taxon>
        <taxon>Dysgonomonas</taxon>
    </lineage>
</organism>
<keyword evidence="7" id="KW-0106">Calcium</keyword>
<dbReference type="InterPro" id="IPR006102">
    <property type="entry name" value="Ig-like_GH2"/>
</dbReference>
<dbReference type="InterPro" id="IPR006104">
    <property type="entry name" value="Glyco_hydro_2_N"/>
</dbReference>
<evidence type="ECO:0000256" key="2">
    <source>
        <dbReference type="ARBA" id="ARBA00001913"/>
    </source>
</evidence>
<evidence type="ECO:0000256" key="3">
    <source>
        <dbReference type="ARBA" id="ARBA00007401"/>
    </source>
</evidence>
<dbReference type="SMART" id="SM01038">
    <property type="entry name" value="Bgal_small_N"/>
    <property type="match status" value="1"/>
</dbReference>
<dbReference type="AlphaFoldDB" id="A0A840CE16"/>
<dbReference type="Gene3D" id="2.60.120.260">
    <property type="entry name" value="Galactose-binding domain-like"/>
    <property type="match status" value="1"/>
</dbReference>
<comment type="cofactor">
    <cofactor evidence="2">
        <name>Ca(2+)</name>
        <dbReference type="ChEBI" id="CHEBI:29108"/>
    </cofactor>
</comment>
<evidence type="ECO:0000256" key="7">
    <source>
        <dbReference type="ARBA" id="ARBA00022837"/>
    </source>
</evidence>
<dbReference type="Gene3D" id="3.20.20.80">
    <property type="entry name" value="Glycosidases"/>
    <property type="match status" value="1"/>
</dbReference>
<dbReference type="PANTHER" id="PTHR46323">
    <property type="entry name" value="BETA-GALACTOSIDASE"/>
    <property type="match status" value="1"/>
</dbReference>